<keyword evidence="1" id="KW-0732">Signal</keyword>
<dbReference type="EMBL" id="PGFJ01000002">
    <property type="protein sequence ID" value="PJJ79403.1"/>
    <property type="molecule type" value="Genomic_DNA"/>
</dbReference>
<keyword evidence="3" id="KW-1185">Reference proteome</keyword>
<dbReference type="OrthoDB" id="195541at2"/>
<sequence>MKRLLTLALIALTIGLSSYNVGNPAKSIFLSNNQNADLQSGDIIFQTNSTGLSAAIQLATRSKYSHCGIIFKQNNGFYVLEAVGPVKATPLTEWIAHGDGGKYVVKRLKNAASVLTPDNLVKIKLAEEQLKGKDYDLTFEWNDERIYCSELVWKMYKRGAGIEIGKLEKLKDFDLTSPVVKAKLKEHYGDKVPLNETIISPVAIFNSPLLVTVKSN</sequence>
<protein>
    <submittedName>
        <fullName evidence="2">Permuted papain-like amidase YaeF/Yiix C92 family enzyme</fullName>
    </submittedName>
</protein>
<organism evidence="2 3">
    <name type="scientific">Mucilaginibacter auburnensis</name>
    <dbReference type="NCBI Taxonomy" id="1457233"/>
    <lineage>
        <taxon>Bacteria</taxon>
        <taxon>Pseudomonadati</taxon>
        <taxon>Bacteroidota</taxon>
        <taxon>Sphingobacteriia</taxon>
        <taxon>Sphingobacteriales</taxon>
        <taxon>Sphingobacteriaceae</taxon>
        <taxon>Mucilaginibacter</taxon>
    </lineage>
</organism>
<accession>A0A2H9VM69</accession>
<evidence type="ECO:0000313" key="2">
    <source>
        <dbReference type="EMBL" id="PJJ79403.1"/>
    </source>
</evidence>
<dbReference type="InterPro" id="IPR024453">
    <property type="entry name" value="Peptidase_C92"/>
</dbReference>
<dbReference type="AlphaFoldDB" id="A0A2H9VM69"/>
<reference evidence="2 3" key="1">
    <citation type="submission" date="2017-11" db="EMBL/GenBank/DDBJ databases">
        <title>Genomic Encyclopedia of Archaeal and Bacterial Type Strains, Phase II (KMG-II): From Individual Species to Whole Genera.</title>
        <authorList>
            <person name="Goeker M."/>
        </authorList>
    </citation>
    <scope>NUCLEOTIDE SEQUENCE [LARGE SCALE GENOMIC DNA]</scope>
    <source>
        <strain evidence="2 3">DSM 28175</strain>
    </source>
</reference>
<evidence type="ECO:0000313" key="3">
    <source>
        <dbReference type="Proteomes" id="UP000242687"/>
    </source>
</evidence>
<dbReference type="Proteomes" id="UP000242687">
    <property type="component" value="Unassembled WGS sequence"/>
</dbReference>
<evidence type="ECO:0000256" key="1">
    <source>
        <dbReference type="SAM" id="SignalP"/>
    </source>
</evidence>
<dbReference type="RefSeq" id="WP_100341743.1">
    <property type="nucleotide sequence ID" value="NZ_PGFJ01000002.1"/>
</dbReference>
<dbReference type="SUPFAM" id="SSF54001">
    <property type="entry name" value="Cysteine proteinases"/>
    <property type="match status" value="1"/>
</dbReference>
<dbReference type="Gene3D" id="3.90.1720.10">
    <property type="entry name" value="endopeptidase domain like (from Nostoc punctiforme)"/>
    <property type="match status" value="1"/>
</dbReference>
<comment type="caution">
    <text evidence="2">The sequence shown here is derived from an EMBL/GenBank/DDBJ whole genome shotgun (WGS) entry which is preliminary data.</text>
</comment>
<proteinExistence type="predicted"/>
<dbReference type="Pfam" id="PF05708">
    <property type="entry name" value="Peptidase_C92"/>
    <property type="match status" value="1"/>
</dbReference>
<dbReference type="InterPro" id="IPR038765">
    <property type="entry name" value="Papain-like_cys_pep_sf"/>
</dbReference>
<gene>
    <name evidence="2" type="ORF">CLV57_2537</name>
</gene>
<feature type="chain" id="PRO_5014149843" evidence="1">
    <location>
        <begin position="23"/>
        <end position="216"/>
    </location>
</feature>
<feature type="signal peptide" evidence="1">
    <location>
        <begin position="1"/>
        <end position="22"/>
    </location>
</feature>
<dbReference type="NCBIfam" id="NF007458">
    <property type="entry name" value="PRK10030.1"/>
    <property type="match status" value="1"/>
</dbReference>
<name>A0A2H9VM69_9SPHI</name>